<dbReference type="NCBIfam" id="TIGR00406">
    <property type="entry name" value="prmA"/>
    <property type="match status" value="1"/>
</dbReference>
<dbReference type="EC" id="2.1.1.-" evidence="6"/>
<evidence type="ECO:0000313" key="8">
    <source>
        <dbReference type="Proteomes" id="UP000183047"/>
    </source>
</evidence>
<dbReference type="GO" id="GO:0032259">
    <property type="term" value="P:methylation"/>
    <property type="evidence" value="ECO:0007669"/>
    <property type="project" value="UniProtKB-KW"/>
</dbReference>
<dbReference type="EMBL" id="FMUR01000006">
    <property type="protein sequence ID" value="SCY01751.1"/>
    <property type="molecule type" value="Genomic_DNA"/>
</dbReference>
<comment type="function">
    <text evidence="6">Methylates ribosomal protein L11.</text>
</comment>
<evidence type="ECO:0000256" key="1">
    <source>
        <dbReference type="ARBA" id="ARBA00009741"/>
    </source>
</evidence>
<dbReference type="GO" id="GO:0016279">
    <property type="term" value="F:protein-lysine N-methyltransferase activity"/>
    <property type="evidence" value="ECO:0007669"/>
    <property type="project" value="RHEA"/>
</dbReference>
<dbReference type="GO" id="GO:0005840">
    <property type="term" value="C:ribosome"/>
    <property type="evidence" value="ECO:0007669"/>
    <property type="project" value="UniProtKB-KW"/>
</dbReference>
<comment type="subcellular location">
    <subcellularLocation>
        <location evidence="6">Cytoplasm</location>
    </subcellularLocation>
</comment>
<dbReference type="InterPro" id="IPR004498">
    <property type="entry name" value="Ribosomal_PrmA_MeTrfase"/>
</dbReference>
<keyword evidence="3 6" id="KW-0489">Methyltransferase</keyword>
<feature type="binding site" evidence="6">
    <location>
        <position position="281"/>
    </location>
    <ligand>
        <name>S-adenosyl-L-methionine</name>
        <dbReference type="ChEBI" id="CHEBI:59789"/>
    </ligand>
</feature>
<sequence length="345" mass="38890">MKWMRFRVRTNEEAEDIIISYLEDIGLEGAQIEDNAPLTASDKEQMFIDAPELEPDNTETGIEEGVAYLNFFLEIDDNNMLTVEYPDDNGEYATVKRTPDEMLSQIKEKLAELKAFTDIGDGTVSVDVTEDIDWINNWKQYFHKFYIDDVLIIPSWEKETDEDKEKAEMVLHIDPGTAFGTGMHETTQLCIRMLRKYVTPETELLDVGTGSGVLSILSLMFGAKHAVGTDLDECAVPAVKENMENNNISPDKFDMMIGNIIDDKEIQDKVGYDKYDIVVANILANVLVPLTPVIMNNLKSGGIYITSGIIDTKEEEVKKAHLDAGLEILEIHHQGDWVSITSRKN</sequence>
<organism evidence="7 8">
    <name type="scientific">Butyrivibrio hungatei</name>
    <dbReference type="NCBI Taxonomy" id="185008"/>
    <lineage>
        <taxon>Bacteria</taxon>
        <taxon>Bacillati</taxon>
        <taxon>Bacillota</taxon>
        <taxon>Clostridia</taxon>
        <taxon>Lachnospirales</taxon>
        <taxon>Lachnospiraceae</taxon>
        <taxon>Butyrivibrio</taxon>
    </lineage>
</organism>
<evidence type="ECO:0000256" key="6">
    <source>
        <dbReference type="HAMAP-Rule" id="MF_00735"/>
    </source>
</evidence>
<accession>A0A1G5CHH2</accession>
<evidence type="ECO:0000256" key="5">
    <source>
        <dbReference type="ARBA" id="ARBA00022691"/>
    </source>
</evidence>
<dbReference type="STRING" id="185008.bhn_I2486"/>
<keyword evidence="2 6" id="KW-0963">Cytoplasm</keyword>
<comment type="catalytic activity">
    <reaction evidence="6">
        <text>L-lysyl-[protein] + 3 S-adenosyl-L-methionine = N(6),N(6),N(6)-trimethyl-L-lysyl-[protein] + 3 S-adenosyl-L-homocysteine + 3 H(+)</text>
        <dbReference type="Rhea" id="RHEA:54192"/>
        <dbReference type="Rhea" id="RHEA-COMP:9752"/>
        <dbReference type="Rhea" id="RHEA-COMP:13826"/>
        <dbReference type="ChEBI" id="CHEBI:15378"/>
        <dbReference type="ChEBI" id="CHEBI:29969"/>
        <dbReference type="ChEBI" id="CHEBI:57856"/>
        <dbReference type="ChEBI" id="CHEBI:59789"/>
        <dbReference type="ChEBI" id="CHEBI:61961"/>
    </reaction>
</comment>
<dbReference type="GO" id="GO:0005737">
    <property type="term" value="C:cytoplasm"/>
    <property type="evidence" value="ECO:0007669"/>
    <property type="project" value="UniProtKB-SubCell"/>
</dbReference>
<feature type="binding site" evidence="6">
    <location>
        <position position="187"/>
    </location>
    <ligand>
        <name>S-adenosyl-L-methionine</name>
        <dbReference type="ChEBI" id="CHEBI:59789"/>
    </ligand>
</feature>
<dbReference type="AlphaFoldDB" id="A0A1G5CHH2"/>
<dbReference type="OrthoDB" id="9785995at2"/>
<dbReference type="HAMAP" id="MF_00735">
    <property type="entry name" value="Methyltr_PrmA"/>
    <property type="match status" value="1"/>
</dbReference>
<reference evidence="8" key="1">
    <citation type="submission" date="2016-10" db="EMBL/GenBank/DDBJ databases">
        <authorList>
            <person name="Varghese N."/>
            <person name="Submissions S."/>
        </authorList>
    </citation>
    <scope>NUCLEOTIDE SEQUENCE [LARGE SCALE GENOMIC DNA]</scope>
    <source>
        <strain evidence="8">XBD2006</strain>
    </source>
</reference>
<keyword evidence="4 6" id="KW-0808">Transferase</keyword>
<evidence type="ECO:0000256" key="2">
    <source>
        <dbReference type="ARBA" id="ARBA00022490"/>
    </source>
</evidence>
<gene>
    <name evidence="6" type="primary">prmA</name>
    <name evidence="7" type="ORF">SAMN02910451_01125</name>
</gene>
<dbReference type="CDD" id="cd02440">
    <property type="entry name" value="AdoMet_MTases"/>
    <property type="match status" value="1"/>
</dbReference>
<keyword evidence="8" id="KW-1185">Reference proteome</keyword>
<keyword evidence="7" id="KW-0689">Ribosomal protein</keyword>
<comment type="similarity">
    <text evidence="1 6">Belongs to the methyltransferase superfamily. PrmA family.</text>
</comment>
<evidence type="ECO:0000313" key="7">
    <source>
        <dbReference type="EMBL" id="SCY01751.1"/>
    </source>
</evidence>
<feature type="binding site" evidence="6">
    <location>
        <position position="208"/>
    </location>
    <ligand>
        <name>S-adenosyl-L-methionine</name>
        <dbReference type="ChEBI" id="CHEBI:59789"/>
    </ligand>
</feature>
<keyword evidence="5 6" id="KW-0949">S-adenosyl-L-methionine</keyword>
<name>A0A1G5CHH2_9FIRM</name>
<dbReference type="InterPro" id="IPR050078">
    <property type="entry name" value="Ribosomal_L11_MeTrfase_PrmA"/>
</dbReference>
<proteinExistence type="inferred from homology"/>
<protein>
    <recommendedName>
        <fullName evidence="6">Ribosomal protein L11 methyltransferase</fullName>
        <shortName evidence="6">L11 Mtase</shortName>
        <ecNumber evidence="6">2.1.1.-</ecNumber>
    </recommendedName>
</protein>
<dbReference type="RefSeq" id="WP_074461815.1">
    <property type="nucleotide sequence ID" value="NZ_FMUR01000006.1"/>
</dbReference>
<dbReference type="InterPro" id="IPR029063">
    <property type="entry name" value="SAM-dependent_MTases_sf"/>
</dbReference>
<evidence type="ECO:0000256" key="3">
    <source>
        <dbReference type="ARBA" id="ARBA00022603"/>
    </source>
</evidence>
<evidence type="ECO:0000256" key="4">
    <source>
        <dbReference type="ARBA" id="ARBA00022679"/>
    </source>
</evidence>
<dbReference type="Gene3D" id="3.40.50.150">
    <property type="entry name" value="Vaccinia Virus protein VP39"/>
    <property type="match status" value="1"/>
</dbReference>
<dbReference type="Proteomes" id="UP000183047">
    <property type="component" value="Unassembled WGS sequence"/>
</dbReference>
<dbReference type="PANTHER" id="PTHR43648">
    <property type="entry name" value="ELECTRON TRANSFER FLAVOPROTEIN BETA SUBUNIT LYSINE METHYLTRANSFERASE"/>
    <property type="match status" value="1"/>
</dbReference>
<dbReference type="Pfam" id="PF06325">
    <property type="entry name" value="PrmA"/>
    <property type="match status" value="1"/>
</dbReference>
<dbReference type="SUPFAM" id="SSF53335">
    <property type="entry name" value="S-adenosyl-L-methionine-dependent methyltransferases"/>
    <property type="match status" value="1"/>
</dbReference>
<dbReference type="PIRSF" id="PIRSF000401">
    <property type="entry name" value="RPL11_MTase"/>
    <property type="match status" value="1"/>
</dbReference>
<keyword evidence="7" id="KW-0687">Ribonucleoprotein</keyword>
<dbReference type="PANTHER" id="PTHR43648:SF1">
    <property type="entry name" value="ELECTRON TRANSFER FLAVOPROTEIN BETA SUBUNIT LYSINE METHYLTRANSFERASE"/>
    <property type="match status" value="1"/>
</dbReference>
<feature type="binding site" evidence="6">
    <location>
        <position position="230"/>
    </location>
    <ligand>
        <name>S-adenosyl-L-methionine</name>
        <dbReference type="ChEBI" id="CHEBI:59789"/>
    </ligand>
</feature>